<dbReference type="Pfam" id="PF02558">
    <property type="entry name" value="ApbA"/>
    <property type="match status" value="1"/>
</dbReference>
<dbReference type="InterPro" id="IPR013328">
    <property type="entry name" value="6PGD_dom2"/>
</dbReference>
<dbReference type="SUPFAM" id="SSF51735">
    <property type="entry name" value="NAD(P)-binding Rossmann-fold domains"/>
    <property type="match status" value="1"/>
</dbReference>
<dbReference type="InterPro" id="IPR020556">
    <property type="entry name" value="Amidase_CS"/>
</dbReference>
<dbReference type="EMBL" id="CAEZZH010000003">
    <property type="protein sequence ID" value="CAB4750808.1"/>
    <property type="molecule type" value="Genomic_DNA"/>
</dbReference>
<evidence type="ECO:0000313" key="9">
    <source>
        <dbReference type="EMBL" id="CAB4948745.1"/>
    </source>
</evidence>
<dbReference type="GO" id="GO:0003824">
    <property type="term" value="F:catalytic activity"/>
    <property type="evidence" value="ECO:0007669"/>
    <property type="project" value="InterPro"/>
</dbReference>
<dbReference type="PROSITE" id="PS00571">
    <property type="entry name" value="AMIDASES"/>
    <property type="match status" value="1"/>
</dbReference>
<evidence type="ECO:0000259" key="1">
    <source>
        <dbReference type="Pfam" id="PF01425"/>
    </source>
</evidence>
<dbReference type="Gene3D" id="1.10.1040.10">
    <property type="entry name" value="N-(1-d-carboxylethyl)-l-norvaline Dehydrogenase, domain 2"/>
    <property type="match status" value="1"/>
</dbReference>
<dbReference type="Pfam" id="PF01425">
    <property type="entry name" value="Amidase"/>
    <property type="match status" value="1"/>
</dbReference>
<dbReference type="EMBL" id="CAFAZW010000001">
    <property type="protein sequence ID" value="CAB4839282.1"/>
    <property type="molecule type" value="Genomic_DNA"/>
</dbReference>
<dbReference type="InterPro" id="IPR023631">
    <property type="entry name" value="Amidase_dom"/>
</dbReference>
<evidence type="ECO:0000313" key="3">
    <source>
        <dbReference type="EMBL" id="CAB4596027.1"/>
    </source>
</evidence>
<dbReference type="EMBL" id="CAFBPO010000019">
    <property type="protein sequence ID" value="CAB5027528.1"/>
    <property type="molecule type" value="Genomic_DNA"/>
</dbReference>
<evidence type="ECO:0000313" key="11">
    <source>
        <dbReference type="EMBL" id="CAB5027528.1"/>
    </source>
</evidence>
<feature type="domain" description="Ketopantoate reductase N-terminal" evidence="2">
    <location>
        <begin position="4"/>
        <end position="149"/>
    </location>
</feature>
<protein>
    <submittedName>
        <fullName evidence="12">Unannotated protein</fullName>
    </submittedName>
</protein>
<evidence type="ECO:0000313" key="10">
    <source>
        <dbReference type="EMBL" id="CAB4976373.1"/>
    </source>
</evidence>
<name>A0A6J7V1D9_9ZZZZ</name>
<dbReference type="PANTHER" id="PTHR11895:SF7">
    <property type="entry name" value="GLUTAMYL-TRNA(GLN) AMIDOTRANSFERASE SUBUNIT A, MITOCHONDRIAL"/>
    <property type="match status" value="1"/>
</dbReference>
<dbReference type="InterPro" id="IPR000120">
    <property type="entry name" value="Amidase"/>
</dbReference>
<dbReference type="EMBL" id="CAFBQY010000003">
    <property type="protein sequence ID" value="CAB5070756.1"/>
    <property type="molecule type" value="Genomic_DNA"/>
</dbReference>
<dbReference type="PANTHER" id="PTHR11895">
    <property type="entry name" value="TRANSAMIDASE"/>
    <property type="match status" value="1"/>
</dbReference>
<dbReference type="EMBL" id="CAEZXC010000006">
    <property type="protein sequence ID" value="CAB4666967.1"/>
    <property type="molecule type" value="Genomic_DNA"/>
</dbReference>
<feature type="domain" description="Amidase" evidence="1">
    <location>
        <begin position="333"/>
        <end position="696"/>
    </location>
</feature>
<dbReference type="InterPro" id="IPR013332">
    <property type="entry name" value="KPR_N"/>
</dbReference>
<dbReference type="EMBL" id="CAEZYT010000005">
    <property type="protein sequence ID" value="CAB4729026.1"/>
    <property type="molecule type" value="Genomic_DNA"/>
</dbReference>
<sequence length="709" mass="74736">MQLTIIGAGAIGGTIGAHMIRAGHDVVFCDVDADHVKAINEFGISIEGPVENFTVKAKAILPADLPAKLHNVAIAVKSHHTKSAAELLRGRLAPDGFVVTFQNGLTASDIASVVGAENIIVSFVNFGADYLAPGKIMQGNIGAFRVGELVGNEITPRVKELVAALPYAQATENILGFLWGKEAYGAMLYAGATSDLSIADHLEEPKYRPLMLAIAREVLAQAPVKPEGFNGFEPDDLVASLDRLVVFNRASAKTHSGIYRDLTVRKRKTEVSDLLRDLKGPLTNYVGEIIYAIERGERICETANLDLLATYERALRLGVPLNAISSILSAPARASTGPLHGMAIAVKDIIDVKGQPRGNGNPADMKSKPATEDAPVIKSLRALGADIFATTSLLEYAAGATHPDVPEAMNPYNSKRTAGGSSGGSASLVGAGVCSAALGTDTGGSIRIPAHYCAVVGFKPSYNSISLNGVTPLSPTFDHVGLLTKDVATTTRVFSALMGKAEDQTQTQISGLKIGIIASHFDLPELEKEVADSVKASLEKLKSLGASVVELDGAVFSELDKTFGTMLHFEAWQVHGAKVTSDPAHFGPETLRLFQAAKDITKEQYKSASDRCNELLPSAAKLYESIDVLITPAAPYVAPATTPPIDTPAGAVEGVYTGIFNITGDPAIVIPSSLNSEGLPIGIQLATIKGSDFRLLSIARAVESVLDFK</sequence>
<dbReference type="EMBL" id="CAFBOO010000001">
    <property type="protein sequence ID" value="CAB4976373.1"/>
    <property type="molecule type" value="Genomic_DNA"/>
</dbReference>
<dbReference type="Gene3D" id="3.40.50.720">
    <property type="entry name" value="NAD(P)-binding Rossmann-like Domain"/>
    <property type="match status" value="1"/>
</dbReference>
<evidence type="ECO:0000259" key="2">
    <source>
        <dbReference type="Pfam" id="PF02558"/>
    </source>
</evidence>
<evidence type="ECO:0000313" key="8">
    <source>
        <dbReference type="EMBL" id="CAB4839282.1"/>
    </source>
</evidence>
<dbReference type="InterPro" id="IPR036291">
    <property type="entry name" value="NAD(P)-bd_dom_sf"/>
</dbReference>
<gene>
    <name evidence="3" type="ORF">UFOPK1824_00363</name>
    <name evidence="4" type="ORF">UFOPK2340_00179</name>
    <name evidence="5" type="ORF">UFOPK2772_00188</name>
    <name evidence="6" type="ORF">UFOPK2850_00388</name>
    <name evidence="7" type="ORF">UFOPK3027_00103</name>
    <name evidence="8" type="ORF">UFOPK3256_00022</name>
    <name evidence="9" type="ORF">UFOPK3827_00407</name>
    <name evidence="10" type="ORF">UFOPK3982_00122</name>
    <name evidence="11" type="ORF">UFOPK4120_01280</name>
    <name evidence="12" type="ORF">UFOPK4404_00418</name>
</gene>
<dbReference type="AlphaFoldDB" id="A0A6J7V1D9"/>
<dbReference type="EMBL" id="CAEZUM010000015">
    <property type="protein sequence ID" value="CAB4596027.1"/>
    <property type="molecule type" value="Genomic_DNA"/>
</dbReference>
<dbReference type="SUPFAM" id="SSF75304">
    <property type="entry name" value="Amidase signature (AS) enzymes"/>
    <property type="match status" value="1"/>
</dbReference>
<evidence type="ECO:0000313" key="4">
    <source>
        <dbReference type="EMBL" id="CAB4666967.1"/>
    </source>
</evidence>
<organism evidence="12">
    <name type="scientific">freshwater metagenome</name>
    <dbReference type="NCBI Taxonomy" id="449393"/>
    <lineage>
        <taxon>unclassified sequences</taxon>
        <taxon>metagenomes</taxon>
        <taxon>ecological metagenomes</taxon>
    </lineage>
</organism>
<evidence type="ECO:0000313" key="12">
    <source>
        <dbReference type="EMBL" id="CAB5070756.1"/>
    </source>
</evidence>
<dbReference type="EMBL" id="CAFAAN010000001">
    <property type="protein sequence ID" value="CAB4793357.1"/>
    <property type="molecule type" value="Genomic_DNA"/>
</dbReference>
<evidence type="ECO:0000313" key="7">
    <source>
        <dbReference type="EMBL" id="CAB4793357.1"/>
    </source>
</evidence>
<accession>A0A6J7V1D9</accession>
<evidence type="ECO:0000313" key="5">
    <source>
        <dbReference type="EMBL" id="CAB4729026.1"/>
    </source>
</evidence>
<proteinExistence type="predicted"/>
<reference evidence="12" key="1">
    <citation type="submission" date="2020-05" db="EMBL/GenBank/DDBJ databases">
        <authorList>
            <person name="Chiriac C."/>
            <person name="Salcher M."/>
            <person name="Ghai R."/>
            <person name="Kavagutti S V."/>
        </authorList>
    </citation>
    <scope>NUCLEOTIDE SEQUENCE</scope>
</reference>
<dbReference type="EMBL" id="CAFBNM010000003">
    <property type="protein sequence ID" value="CAB4948745.1"/>
    <property type="molecule type" value="Genomic_DNA"/>
</dbReference>
<dbReference type="InterPro" id="IPR036928">
    <property type="entry name" value="AS_sf"/>
</dbReference>
<dbReference type="Gene3D" id="3.90.1300.10">
    <property type="entry name" value="Amidase signature (AS) domain"/>
    <property type="match status" value="1"/>
</dbReference>
<evidence type="ECO:0000313" key="6">
    <source>
        <dbReference type="EMBL" id="CAB4750808.1"/>
    </source>
</evidence>